<keyword evidence="1" id="KW-1133">Transmembrane helix</keyword>
<dbReference type="Pfam" id="PF24073">
    <property type="entry name" value="DUF7365"/>
    <property type="match status" value="1"/>
</dbReference>
<evidence type="ECO:0000259" key="2">
    <source>
        <dbReference type="Pfam" id="PF24073"/>
    </source>
</evidence>
<protein>
    <recommendedName>
        <fullName evidence="2">DUF7365 domain-containing protein</fullName>
    </recommendedName>
</protein>
<evidence type="ECO:0000313" key="3">
    <source>
        <dbReference type="EMBL" id="DAD97129.1"/>
    </source>
</evidence>
<keyword evidence="1" id="KW-0472">Membrane</keyword>
<proteinExistence type="predicted"/>
<accession>A0A8S5NR09</accession>
<dbReference type="InterPro" id="IPR055789">
    <property type="entry name" value="DUF7365"/>
</dbReference>
<evidence type="ECO:0000256" key="1">
    <source>
        <dbReference type="SAM" id="Phobius"/>
    </source>
</evidence>
<reference evidence="3" key="1">
    <citation type="journal article" date="2021" name="Proc. Natl. Acad. Sci. U.S.A.">
        <title>A Catalog of Tens of Thousands of Viruses from Human Metagenomes Reveals Hidden Associations with Chronic Diseases.</title>
        <authorList>
            <person name="Tisza M.J."/>
            <person name="Buck C.B."/>
        </authorList>
    </citation>
    <scope>NUCLEOTIDE SEQUENCE</scope>
    <source>
        <strain evidence="3">CteIs11</strain>
    </source>
</reference>
<feature type="transmembrane region" description="Helical" evidence="1">
    <location>
        <begin position="12"/>
        <end position="32"/>
    </location>
</feature>
<name>A0A8S5NR09_9CAUD</name>
<dbReference type="EMBL" id="BK015231">
    <property type="protein sequence ID" value="DAD97129.1"/>
    <property type="molecule type" value="Genomic_DNA"/>
</dbReference>
<sequence>MIHFTPEDISLIIGFVGVLLGIYGNFKGSVVAQEKRMVVIEKDIENMRDFRLTAVRRLDNHDEQNKSLLILAEQVKALSEDMKELKALIQNKNN</sequence>
<feature type="domain" description="DUF7365" evidence="2">
    <location>
        <begin position="10"/>
        <end position="91"/>
    </location>
</feature>
<organism evidence="3">
    <name type="scientific">Siphoviridae sp. cteIs11</name>
    <dbReference type="NCBI Taxonomy" id="2826403"/>
    <lineage>
        <taxon>Viruses</taxon>
        <taxon>Duplodnaviria</taxon>
        <taxon>Heunggongvirae</taxon>
        <taxon>Uroviricota</taxon>
        <taxon>Caudoviricetes</taxon>
    </lineage>
</organism>
<keyword evidence="1" id="KW-0812">Transmembrane</keyword>